<comment type="caution">
    <text evidence="3">The sequence shown here is derived from an EMBL/GenBank/DDBJ whole genome shotgun (WGS) entry which is preliminary data.</text>
</comment>
<gene>
    <name evidence="3" type="ORF">H072_9042</name>
</gene>
<accession>S8A853</accession>
<evidence type="ECO:0000256" key="2">
    <source>
        <dbReference type="SAM" id="SignalP"/>
    </source>
</evidence>
<protein>
    <submittedName>
        <fullName evidence="3">Uncharacterized protein</fullName>
    </submittedName>
</protein>
<dbReference type="EMBL" id="AQGS01000677">
    <property type="protein sequence ID" value="EPS37281.1"/>
    <property type="molecule type" value="Genomic_DNA"/>
</dbReference>
<reference evidence="3 4" key="1">
    <citation type="journal article" date="2013" name="PLoS Genet.">
        <title>Genomic mechanisms accounting for the adaptation to parasitism in nematode-trapping fungi.</title>
        <authorList>
            <person name="Meerupati T."/>
            <person name="Andersson K.M."/>
            <person name="Friman E."/>
            <person name="Kumar D."/>
            <person name="Tunlid A."/>
            <person name="Ahren D."/>
        </authorList>
    </citation>
    <scope>NUCLEOTIDE SEQUENCE [LARGE SCALE GENOMIC DNA]</scope>
    <source>
        <strain evidence="3 4">CBS 200.50</strain>
    </source>
</reference>
<dbReference type="HOGENOM" id="CLU_395339_0_0_1"/>
<keyword evidence="2" id="KW-0732">Signal</keyword>
<dbReference type="Proteomes" id="UP000015100">
    <property type="component" value="Unassembled WGS sequence"/>
</dbReference>
<sequence length="697" mass="76171">MTRKQFVFLVWTVILLPNVLCDHRGYFILRVLSATGNPSSPFSKSRHIVISPSDPLSSVVISPVPVISPCPSKPTAIYDPEVIWLADWRIPQHVALNPSSTAVSSFSFFNRAKVAMNNVVTPLLRSLSDRSKTLAWGYLDGDVETVKEGRVSAIIVPDDAVSVTDIQGYGADVGFVELAGVGAAESVRFVYDPTDQEGGSPSLQPNLTPPKSGAWVVGTLDPSVPFGKAYFSACQAARGKSWHLFRNQIFKDIETERLFNLFYLKCEDVYIHAQRVSDGEICFRWDTSTQQDEQGLDSLGSQRLFTIYHNSLSSSYPQIITPEIDDVLITTTSKAVPGKGIYLPHSQEQNLQTAQQTRTISTINMIEDDMTGSFAEGLRDFINVGRDTPAFGSTDNSAGGSGYEAEASGSGTVYGSDRSRRSRSSEGLPGIEIPDEINLVPHAPDQLVREFEPRGQDVADSARGRSSSIVIEGSPIGRNRENNIQIEEFGSYPLVKQKQNANMTPNPLLSQLVNSRSQRHLSIPSVGRAGTLTPGIVDNMRVKHGSAYQPIPGINDLFPTIKGAKQSPGKKPLLNRYSFGAGASSPIIRSNNPGMPNTNRKPGRQSELYMTGKENAVVMTPYFDPRNSDRKKNSMRTVINQEDTYTPVGNPTDGRTVALPPIRNTRNGYPDIQGAARLKLNKDSIATVPKTKIEADP</sequence>
<evidence type="ECO:0000256" key="1">
    <source>
        <dbReference type="SAM" id="MobiDB-lite"/>
    </source>
</evidence>
<feature type="region of interest" description="Disordered" evidence="1">
    <location>
        <begin position="584"/>
        <end position="603"/>
    </location>
</feature>
<feature type="compositionally biased region" description="Polar residues" evidence="1">
    <location>
        <begin position="587"/>
        <end position="600"/>
    </location>
</feature>
<evidence type="ECO:0000313" key="4">
    <source>
        <dbReference type="Proteomes" id="UP000015100"/>
    </source>
</evidence>
<feature type="signal peptide" evidence="2">
    <location>
        <begin position="1"/>
        <end position="21"/>
    </location>
</feature>
<keyword evidence="4" id="KW-1185">Reference proteome</keyword>
<dbReference type="AlphaFoldDB" id="S8A853"/>
<dbReference type="OrthoDB" id="5425154at2759"/>
<evidence type="ECO:0000313" key="3">
    <source>
        <dbReference type="EMBL" id="EPS37281.1"/>
    </source>
</evidence>
<reference evidence="4" key="2">
    <citation type="submission" date="2013-04" db="EMBL/GenBank/DDBJ databases">
        <title>Genomic mechanisms accounting for the adaptation to parasitism in nematode-trapping fungi.</title>
        <authorList>
            <person name="Ahren D.G."/>
        </authorList>
    </citation>
    <scope>NUCLEOTIDE SEQUENCE [LARGE SCALE GENOMIC DNA]</scope>
    <source>
        <strain evidence="4">CBS 200.50</strain>
    </source>
</reference>
<name>S8A853_DACHA</name>
<feature type="region of interest" description="Disordered" evidence="1">
    <location>
        <begin position="392"/>
        <end position="432"/>
    </location>
</feature>
<organism evidence="3 4">
    <name type="scientific">Dactylellina haptotyla (strain CBS 200.50)</name>
    <name type="common">Nematode-trapping fungus</name>
    <name type="synonym">Monacrosporium haptotylum</name>
    <dbReference type="NCBI Taxonomy" id="1284197"/>
    <lineage>
        <taxon>Eukaryota</taxon>
        <taxon>Fungi</taxon>
        <taxon>Dikarya</taxon>
        <taxon>Ascomycota</taxon>
        <taxon>Pezizomycotina</taxon>
        <taxon>Orbiliomycetes</taxon>
        <taxon>Orbiliales</taxon>
        <taxon>Orbiliaceae</taxon>
        <taxon>Dactylellina</taxon>
    </lineage>
</organism>
<feature type="chain" id="PRO_5004547565" evidence="2">
    <location>
        <begin position="22"/>
        <end position="697"/>
    </location>
</feature>
<proteinExistence type="predicted"/>